<keyword evidence="8" id="KW-0902">Two-component regulatory system</keyword>
<dbReference type="PRINTS" id="PR00344">
    <property type="entry name" value="BCTRLSENSOR"/>
</dbReference>
<sequence>MLNLSKPAAAKLLGGFAAMMAAFIVVLIGWSIQVSGGRDTEERLSLYWSRYASVYYENHGSWEGFAHVMEADGARYPERVPFRAAFKDEQGNLLAAYVSHDEFGTDAGDAGMSKPLIVNGRIVGYSVTEARFDYSPGLPVWLSAILLAAVVYGLFLLWHAGFQREFRRKMQHISVLAQQLAEERADMGGSKPQAPASDPETAMPAVELALERARLRLRRLETVRRTMVADIAHELRTPLAVMRTQLDNAIYAGEPLPLAKTSALYDETIRMSKLVRDLQELALAETGHLPLEKHWFSLTELVESVVEMLSAEAEERSVSIRFRSDGEIKLFADQVRIRQAVVNLTGNALRHARQEIRVKLELDAGRVVFEVTDDGWGIEEEELPHLFDRFYRGKPIESSSQQGRKSTGLGLGLAIAKQYAEAHGGQITVSSQWGEGARFGLILPVIAE</sequence>
<dbReference type="PROSITE" id="PS50109">
    <property type="entry name" value="HIS_KIN"/>
    <property type="match status" value="1"/>
</dbReference>
<dbReference type="InterPro" id="IPR005467">
    <property type="entry name" value="His_kinase_dom"/>
</dbReference>
<organism evidence="11 12">
    <name type="scientific">Paenibacillus spongiae</name>
    <dbReference type="NCBI Taxonomy" id="2909671"/>
    <lineage>
        <taxon>Bacteria</taxon>
        <taxon>Bacillati</taxon>
        <taxon>Bacillota</taxon>
        <taxon>Bacilli</taxon>
        <taxon>Bacillales</taxon>
        <taxon>Paenibacillaceae</taxon>
        <taxon>Paenibacillus</taxon>
    </lineage>
</organism>
<proteinExistence type="predicted"/>
<dbReference type="PANTHER" id="PTHR43047:SF72">
    <property type="entry name" value="OSMOSENSING HISTIDINE PROTEIN KINASE SLN1"/>
    <property type="match status" value="1"/>
</dbReference>
<feature type="transmembrane region" description="Helical" evidence="9">
    <location>
        <begin position="12"/>
        <end position="32"/>
    </location>
</feature>
<dbReference type="SMART" id="SM00387">
    <property type="entry name" value="HATPase_c"/>
    <property type="match status" value="1"/>
</dbReference>
<dbReference type="InterPro" id="IPR003661">
    <property type="entry name" value="HisK_dim/P_dom"/>
</dbReference>
<dbReference type="SUPFAM" id="SSF55874">
    <property type="entry name" value="ATPase domain of HSP90 chaperone/DNA topoisomerase II/histidine kinase"/>
    <property type="match status" value="1"/>
</dbReference>
<evidence type="ECO:0000256" key="5">
    <source>
        <dbReference type="ARBA" id="ARBA00022741"/>
    </source>
</evidence>
<dbReference type="InterPro" id="IPR036890">
    <property type="entry name" value="HATPase_C_sf"/>
</dbReference>
<evidence type="ECO:0000313" key="12">
    <source>
        <dbReference type="Proteomes" id="UP001057877"/>
    </source>
</evidence>
<dbReference type="PANTHER" id="PTHR43047">
    <property type="entry name" value="TWO-COMPONENT HISTIDINE PROTEIN KINASE"/>
    <property type="match status" value="1"/>
</dbReference>
<dbReference type="Pfam" id="PF02518">
    <property type="entry name" value="HATPase_c"/>
    <property type="match status" value="1"/>
</dbReference>
<evidence type="ECO:0000259" key="10">
    <source>
        <dbReference type="PROSITE" id="PS50109"/>
    </source>
</evidence>
<gene>
    <name evidence="11" type="ORF">L1F29_10705</name>
</gene>
<evidence type="ECO:0000256" key="7">
    <source>
        <dbReference type="ARBA" id="ARBA00022840"/>
    </source>
</evidence>
<accession>A0ABY5SE53</accession>
<evidence type="ECO:0000256" key="9">
    <source>
        <dbReference type="SAM" id="Phobius"/>
    </source>
</evidence>
<dbReference type="Gene3D" id="3.30.565.10">
    <property type="entry name" value="Histidine kinase-like ATPase, C-terminal domain"/>
    <property type="match status" value="1"/>
</dbReference>
<dbReference type="Pfam" id="PF00512">
    <property type="entry name" value="HisKA"/>
    <property type="match status" value="1"/>
</dbReference>
<evidence type="ECO:0000256" key="2">
    <source>
        <dbReference type="ARBA" id="ARBA00012438"/>
    </source>
</evidence>
<dbReference type="Proteomes" id="UP001057877">
    <property type="component" value="Chromosome"/>
</dbReference>
<dbReference type="CDD" id="cd00082">
    <property type="entry name" value="HisKA"/>
    <property type="match status" value="1"/>
</dbReference>
<keyword evidence="12" id="KW-1185">Reference proteome</keyword>
<dbReference type="InterPro" id="IPR004358">
    <property type="entry name" value="Sig_transdc_His_kin-like_C"/>
</dbReference>
<evidence type="ECO:0000256" key="6">
    <source>
        <dbReference type="ARBA" id="ARBA00022777"/>
    </source>
</evidence>
<dbReference type="RefSeq" id="WP_258388303.1">
    <property type="nucleotide sequence ID" value="NZ_CP091430.1"/>
</dbReference>
<dbReference type="EC" id="2.7.13.3" evidence="2"/>
<dbReference type="InterPro" id="IPR003594">
    <property type="entry name" value="HATPase_dom"/>
</dbReference>
<keyword evidence="3" id="KW-0597">Phosphoprotein</keyword>
<keyword evidence="9" id="KW-1133">Transmembrane helix</keyword>
<keyword evidence="4" id="KW-0808">Transferase</keyword>
<keyword evidence="6 11" id="KW-0418">Kinase</keyword>
<reference evidence="11" key="1">
    <citation type="submission" date="2022-01" db="EMBL/GenBank/DDBJ databases">
        <title>Paenibacillus spongiae sp. nov., isolated from marine sponge.</title>
        <authorList>
            <person name="Li Z."/>
            <person name="Zhang M."/>
        </authorList>
    </citation>
    <scope>NUCLEOTIDE SEQUENCE</scope>
    <source>
        <strain evidence="11">PHS-Z3</strain>
    </source>
</reference>
<feature type="domain" description="Histidine kinase" evidence="10">
    <location>
        <begin position="230"/>
        <end position="447"/>
    </location>
</feature>
<name>A0ABY5SE53_9BACL</name>
<comment type="catalytic activity">
    <reaction evidence="1">
        <text>ATP + protein L-histidine = ADP + protein N-phospho-L-histidine.</text>
        <dbReference type="EC" id="2.7.13.3"/>
    </reaction>
</comment>
<dbReference type="CDD" id="cd00075">
    <property type="entry name" value="HATPase"/>
    <property type="match status" value="1"/>
</dbReference>
<feature type="transmembrane region" description="Helical" evidence="9">
    <location>
        <begin position="140"/>
        <end position="160"/>
    </location>
</feature>
<evidence type="ECO:0000256" key="4">
    <source>
        <dbReference type="ARBA" id="ARBA00022679"/>
    </source>
</evidence>
<keyword evidence="7" id="KW-0067">ATP-binding</keyword>
<keyword evidence="9" id="KW-0472">Membrane</keyword>
<keyword evidence="9" id="KW-0812">Transmembrane</keyword>
<dbReference type="SUPFAM" id="SSF47384">
    <property type="entry name" value="Homodimeric domain of signal transducing histidine kinase"/>
    <property type="match status" value="1"/>
</dbReference>
<evidence type="ECO:0000313" key="11">
    <source>
        <dbReference type="EMBL" id="UVI32246.1"/>
    </source>
</evidence>
<keyword evidence="5" id="KW-0547">Nucleotide-binding</keyword>
<evidence type="ECO:0000256" key="1">
    <source>
        <dbReference type="ARBA" id="ARBA00000085"/>
    </source>
</evidence>
<dbReference type="GO" id="GO:0016301">
    <property type="term" value="F:kinase activity"/>
    <property type="evidence" value="ECO:0007669"/>
    <property type="project" value="UniProtKB-KW"/>
</dbReference>
<dbReference type="Gene3D" id="1.10.287.130">
    <property type="match status" value="1"/>
</dbReference>
<dbReference type="InterPro" id="IPR036097">
    <property type="entry name" value="HisK_dim/P_sf"/>
</dbReference>
<protein>
    <recommendedName>
        <fullName evidence="2">histidine kinase</fullName>
        <ecNumber evidence="2">2.7.13.3</ecNumber>
    </recommendedName>
</protein>
<dbReference type="EMBL" id="CP091430">
    <property type="protein sequence ID" value="UVI32246.1"/>
    <property type="molecule type" value="Genomic_DNA"/>
</dbReference>
<evidence type="ECO:0000256" key="3">
    <source>
        <dbReference type="ARBA" id="ARBA00022553"/>
    </source>
</evidence>
<evidence type="ECO:0000256" key="8">
    <source>
        <dbReference type="ARBA" id="ARBA00023012"/>
    </source>
</evidence>
<dbReference type="SMART" id="SM00388">
    <property type="entry name" value="HisKA"/>
    <property type="match status" value="1"/>
</dbReference>